<feature type="transmembrane region" description="Helical" evidence="1">
    <location>
        <begin position="64"/>
        <end position="81"/>
    </location>
</feature>
<dbReference type="Proteomes" id="UP000054988">
    <property type="component" value="Unassembled WGS sequence"/>
</dbReference>
<keyword evidence="1" id="KW-1133">Transmembrane helix</keyword>
<organism evidence="2 3">
    <name type="scientific">Moniliophthora roreri</name>
    <name type="common">Frosty pod rot fungus</name>
    <name type="synonym">Monilia roreri</name>
    <dbReference type="NCBI Taxonomy" id="221103"/>
    <lineage>
        <taxon>Eukaryota</taxon>
        <taxon>Fungi</taxon>
        <taxon>Dikarya</taxon>
        <taxon>Basidiomycota</taxon>
        <taxon>Agaricomycotina</taxon>
        <taxon>Agaricomycetes</taxon>
        <taxon>Agaricomycetidae</taxon>
        <taxon>Agaricales</taxon>
        <taxon>Marasmiineae</taxon>
        <taxon>Marasmiaceae</taxon>
        <taxon>Moniliophthora</taxon>
    </lineage>
</organism>
<dbReference type="eggNOG" id="ENOG502SJW6">
    <property type="taxonomic scope" value="Eukaryota"/>
</dbReference>
<reference evidence="2 3" key="1">
    <citation type="submission" date="2015-12" db="EMBL/GenBank/DDBJ databases">
        <title>Draft genome sequence of Moniliophthora roreri, the causal agent of frosty pod rot of cacao.</title>
        <authorList>
            <person name="Aime M.C."/>
            <person name="Diaz-Valderrama J.R."/>
            <person name="Kijpornyongpan T."/>
            <person name="Phillips-Mora W."/>
        </authorList>
    </citation>
    <scope>NUCLEOTIDE SEQUENCE [LARGE SCALE GENOMIC DNA]</scope>
    <source>
        <strain evidence="2 3">MCA 2952</strain>
    </source>
</reference>
<keyword evidence="1" id="KW-0472">Membrane</keyword>
<evidence type="ECO:0000313" key="2">
    <source>
        <dbReference type="EMBL" id="KTB42442.1"/>
    </source>
</evidence>
<dbReference type="CDD" id="cd11296">
    <property type="entry name" value="O-FucT_like"/>
    <property type="match status" value="1"/>
</dbReference>
<accession>A0A0W0G1J6</accession>
<proteinExistence type="predicted"/>
<name>A0A0W0G1J6_MONRR</name>
<gene>
    <name evidence="2" type="ORF">WG66_5017</name>
</gene>
<dbReference type="EMBL" id="LATX01001335">
    <property type="protein sequence ID" value="KTB42442.1"/>
    <property type="molecule type" value="Genomic_DNA"/>
</dbReference>
<dbReference type="AlphaFoldDB" id="A0A0W0G1J6"/>
<keyword evidence="1" id="KW-0812">Transmembrane</keyword>
<dbReference type="Gene3D" id="3.40.50.11350">
    <property type="match status" value="1"/>
</dbReference>
<sequence>MGTLKSFSPFLRLPDSSSMIPRLLQPAKSSYPPILPSQAPLSDRLRSFQCCGLNILTSKRYSRILLVSIFCFATVVVLWHVEPAERIEFGSVQYSVLPAQDPLGDGSLPPLYEQYHEYERNLPQHDMELPAPDGKSARFIFSANHAWGSGWGNTLQEMIMNAHLAYATKRAFVFYNYTWDRHEDAFSDFNGKVIPSRVPVSTMLSGPIVGGSWTPELAPYIPRAVSSEYFYKVCQERTVIHTEDVKSALTTGDGVTILQTWVDKINSIEDRCIEIYHDSNHIFDFWLFGSTDIHSLWPIMAKSPILTQFNFSPLILLAYTANRHHFITPKDTSLASYFPSIGGYLPALTYSEIPRPPASAPPLSTPIPGLMVLHLRRGDFEDHCRHLARYGSTYNGYNSFPHFPDRFDPSILGMNSQEWNEDRAYNELYKEHCYPDIDQIIKRVGDIRRSVDERRSLGQGNSWLSRLLTWIGSSDADLHPLRRIYVMTNGKNEWLDELKSALVEDGWELNGISTSRDLELTWEQKYVSQALDMYVAARAQVFVGNGFSSLTSNTVMLRMANNMDPLDTRFW</sequence>
<evidence type="ECO:0000313" key="3">
    <source>
        <dbReference type="Proteomes" id="UP000054988"/>
    </source>
</evidence>
<protein>
    <submittedName>
        <fullName evidence="2">Uncharacterized protein</fullName>
    </submittedName>
</protein>
<evidence type="ECO:0000256" key="1">
    <source>
        <dbReference type="SAM" id="Phobius"/>
    </source>
</evidence>
<comment type="caution">
    <text evidence="2">The sequence shown here is derived from an EMBL/GenBank/DDBJ whole genome shotgun (WGS) entry which is preliminary data.</text>
</comment>